<comment type="caution">
    <text evidence="4">The sequence shown here is derived from an EMBL/GenBank/DDBJ whole genome shotgun (WGS) entry which is preliminary data.</text>
</comment>
<dbReference type="InterPro" id="IPR006674">
    <property type="entry name" value="HD_domain"/>
</dbReference>
<name>A0A371AUZ3_9FIRM</name>
<dbReference type="RefSeq" id="WP_115482056.1">
    <property type="nucleotide sequence ID" value="NZ_QRCT01000028.1"/>
</dbReference>
<evidence type="ECO:0000313" key="4">
    <source>
        <dbReference type="EMBL" id="RDU23387.1"/>
    </source>
</evidence>
<dbReference type="PANTHER" id="PTHR11845">
    <property type="entry name" value="5'-DEOXYNUCLEOTIDASE HDDC2"/>
    <property type="match status" value="1"/>
</dbReference>
<evidence type="ECO:0000259" key="3">
    <source>
        <dbReference type="Pfam" id="PF13023"/>
    </source>
</evidence>
<accession>A0A371AUZ3</accession>
<feature type="domain" description="HD" evidence="3">
    <location>
        <begin position="14"/>
        <end position="176"/>
    </location>
</feature>
<gene>
    <name evidence="4" type="ORF">DWV06_10050</name>
</gene>
<sequence length="199" mass="23085">MERLKQQMKFILEIDNLKKVQRQSYLSDGSRKENDTEHSWHLAMMCFLLKEYAPKEIDVLKTMTMVLIHDIVELDAGDTYAYDDAGNSTKREREVKAAERIYGILPKEQDKELRNLWEEFEEGTSEEAKFANALDKIQPILLNDASEGKAWREHAVEINQILKRNEKTPKGAPELWEYCEKLLEDNIKKGNIKAEGGVV</sequence>
<evidence type="ECO:0000256" key="2">
    <source>
        <dbReference type="ARBA" id="ARBA00022801"/>
    </source>
</evidence>
<dbReference type="Gene3D" id="1.10.3210.10">
    <property type="entry name" value="Hypothetical protein af1432"/>
    <property type="match status" value="1"/>
</dbReference>
<dbReference type="InterPro" id="IPR039356">
    <property type="entry name" value="YfbR/HDDC2"/>
</dbReference>
<dbReference type="EMBL" id="QRCT01000028">
    <property type="protein sequence ID" value="RDU23387.1"/>
    <property type="molecule type" value="Genomic_DNA"/>
</dbReference>
<keyword evidence="1" id="KW-0479">Metal-binding</keyword>
<keyword evidence="2" id="KW-0378">Hydrolase</keyword>
<protein>
    <submittedName>
        <fullName evidence="4">HD domain-containing protein</fullName>
    </submittedName>
</protein>
<dbReference type="GO" id="GO:0002953">
    <property type="term" value="F:5'-deoxynucleotidase activity"/>
    <property type="evidence" value="ECO:0007669"/>
    <property type="project" value="InterPro"/>
</dbReference>
<reference evidence="4 5" key="1">
    <citation type="submission" date="2018-07" db="EMBL/GenBank/DDBJ databases">
        <title>Anaerosacharophilus polymeroproducens gen. nov. sp. nov., an anaerobic bacterium isolated from salt field.</title>
        <authorList>
            <person name="Kim W."/>
            <person name="Yang S.-H."/>
            <person name="Oh J."/>
            <person name="Lee J.-H."/>
            <person name="Kwon K.K."/>
        </authorList>
    </citation>
    <scope>NUCLEOTIDE SEQUENCE [LARGE SCALE GENOMIC DNA]</scope>
    <source>
        <strain evidence="4 5">MCWD5</strain>
    </source>
</reference>
<dbReference type="GO" id="GO:0005737">
    <property type="term" value="C:cytoplasm"/>
    <property type="evidence" value="ECO:0007669"/>
    <property type="project" value="TreeGrafter"/>
</dbReference>
<dbReference type="GO" id="GO:0046872">
    <property type="term" value="F:metal ion binding"/>
    <property type="evidence" value="ECO:0007669"/>
    <property type="project" value="UniProtKB-KW"/>
</dbReference>
<dbReference type="SUPFAM" id="SSF109604">
    <property type="entry name" value="HD-domain/PDEase-like"/>
    <property type="match status" value="1"/>
</dbReference>
<dbReference type="PANTHER" id="PTHR11845:SF13">
    <property type="entry name" value="5'-DEOXYNUCLEOTIDASE HDDC2"/>
    <property type="match status" value="1"/>
</dbReference>
<dbReference type="Proteomes" id="UP000255036">
    <property type="component" value="Unassembled WGS sequence"/>
</dbReference>
<dbReference type="OrthoDB" id="9796032at2"/>
<keyword evidence="5" id="KW-1185">Reference proteome</keyword>
<dbReference type="AlphaFoldDB" id="A0A371AUZ3"/>
<evidence type="ECO:0000256" key="1">
    <source>
        <dbReference type="ARBA" id="ARBA00022723"/>
    </source>
</evidence>
<dbReference type="Pfam" id="PF13023">
    <property type="entry name" value="HD_3"/>
    <property type="match status" value="1"/>
</dbReference>
<evidence type="ECO:0000313" key="5">
    <source>
        <dbReference type="Proteomes" id="UP000255036"/>
    </source>
</evidence>
<organism evidence="4 5">
    <name type="scientific">Anaerosacchariphilus polymeriproducens</name>
    <dbReference type="NCBI Taxonomy" id="1812858"/>
    <lineage>
        <taxon>Bacteria</taxon>
        <taxon>Bacillati</taxon>
        <taxon>Bacillota</taxon>
        <taxon>Clostridia</taxon>
        <taxon>Lachnospirales</taxon>
        <taxon>Lachnospiraceae</taxon>
        <taxon>Anaerosacchariphilus</taxon>
    </lineage>
</organism>
<proteinExistence type="predicted"/>